<keyword evidence="2 4" id="KW-0863">Zinc-finger</keyword>
<feature type="compositionally biased region" description="Low complexity" evidence="5">
    <location>
        <begin position="130"/>
        <end position="158"/>
    </location>
</feature>
<organism evidence="7 8">
    <name type="scientific">Batillaria attramentaria</name>
    <dbReference type="NCBI Taxonomy" id="370345"/>
    <lineage>
        <taxon>Eukaryota</taxon>
        <taxon>Metazoa</taxon>
        <taxon>Spiralia</taxon>
        <taxon>Lophotrochozoa</taxon>
        <taxon>Mollusca</taxon>
        <taxon>Gastropoda</taxon>
        <taxon>Caenogastropoda</taxon>
        <taxon>Sorbeoconcha</taxon>
        <taxon>Cerithioidea</taxon>
        <taxon>Batillariidae</taxon>
        <taxon>Batillaria</taxon>
    </lineage>
</organism>
<evidence type="ECO:0000256" key="5">
    <source>
        <dbReference type="SAM" id="MobiDB-lite"/>
    </source>
</evidence>
<dbReference type="InterPro" id="IPR001841">
    <property type="entry name" value="Znf_RING"/>
</dbReference>
<dbReference type="InterPro" id="IPR050784">
    <property type="entry name" value="IAP"/>
</dbReference>
<feature type="domain" description="RING-type" evidence="6">
    <location>
        <begin position="201"/>
        <end position="236"/>
    </location>
</feature>
<evidence type="ECO:0000313" key="7">
    <source>
        <dbReference type="EMBL" id="KAK7493122.1"/>
    </source>
</evidence>
<evidence type="ECO:0000256" key="3">
    <source>
        <dbReference type="ARBA" id="ARBA00022833"/>
    </source>
</evidence>
<dbReference type="Gene3D" id="3.30.40.10">
    <property type="entry name" value="Zinc/RING finger domain, C3HC4 (zinc finger)"/>
    <property type="match status" value="1"/>
</dbReference>
<feature type="compositionally biased region" description="Polar residues" evidence="5">
    <location>
        <begin position="34"/>
        <end position="45"/>
    </location>
</feature>
<feature type="region of interest" description="Disordered" evidence="5">
    <location>
        <begin position="129"/>
        <end position="186"/>
    </location>
</feature>
<dbReference type="EMBL" id="JACVVK020000096">
    <property type="protein sequence ID" value="KAK7493122.1"/>
    <property type="molecule type" value="Genomic_DNA"/>
</dbReference>
<reference evidence="7 8" key="1">
    <citation type="journal article" date="2023" name="Sci. Data">
        <title>Genome assembly of the Korean intertidal mud-creeper Batillaria attramentaria.</title>
        <authorList>
            <person name="Patra A.K."/>
            <person name="Ho P.T."/>
            <person name="Jun S."/>
            <person name="Lee S.J."/>
            <person name="Kim Y."/>
            <person name="Won Y.J."/>
        </authorList>
    </citation>
    <scope>NUCLEOTIDE SEQUENCE [LARGE SCALE GENOMIC DNA]</scope>
    <source>
        <strain evidence="7">Wonlab-2016</strain>
    </source>
</reference>
<evidence type="ECO:0000313" key="8">
    <source>
        <dbReference type="Proteomes" id="UP001519460"/>
    </source>
</evidence>
<proteinExistence type="predicted"/>
<feature type="region of interest" description="Disordered" evidence="5">
    <location>
        <begin position="26"/>
        <end position="54"/>
    </location>
</feature>
<keyword evidence="1" id="KW-0479">Metal-binding</keyword>
<name>A0ABD0L225_9CAEN</name>
<dbReference type="AlphaFoldDB" id="A0ABD0L225"/>
<dbReference type="GO" id="GO:0008270">
    <property type="term" value="F:zinc ion binding"/>
    <property type="evidence" value="ECO:0007669"/>
    <property type="project" value="UniProtKB-KW"/>
</dbReference>
<dbReference type="SMART" id="SM00184">
    <property type="entry name" value="RING"/>
    <property type="match status" value="1"/>
</dbReference>
<evidence type="ECO:0000256" key="2">
    <source>
        <dbReference type="ARBA" id="ARBA00022771"/>
    </source>
</evidence>
<dbReference type="SUPFAM" id="SSF57924">
    <property type="entry name" value="Inhibitor of apoptosis (IAP) repeat"/>
    <property type="match status" value="1"/>
</dbReference>
<dbReference type="Pfam" id="PF13920">
    <property type="entry name" value="zf-C3HC4_3"/>
    <property type="match status" value="1"/>
</dbReference>
<accession>A0ABD0L225</accession>
<dbReference type="Proteomes" id="UP001519460">
    <property type="component" value="Unassembled WGS sequence"/>
</dbReference>
<dbReference type="PROSITE" id="PS50089">
    <property type="entry name" value="ZF_RING_2"/>
    <property type="match status" value="1"/>
</dbReference>
<keyword evidence="3" id="KW-0862">Zinc</keyword>
<dbReference type="SUPFAM" id="SSF57850">
    <property type="entry name" value="RING/U-box"/>
    <property type="match status" value="1"/>
</dbReference>
<protein>
    <recommendedName>
        <fullName evidence="6">RING-type domain-containing protein</fullName>
    </recommendedName>
</protein>
<evidence type="ECO:0000259" key="6">
    <source>
        <dbReference type="PROSITE" id="PS50089"/>
    </source>
</evidence>
<dbReference type="InterPro" id="IPR013083">
    <property type="entry name" value="Znf_RING/FYVE/PHD"/>
</dbReference>
<dbReference type="FunFam" id="1.10.1170.10:FF:000002">
    <property type="entry name" value="Baculoviral IAP repeat containing 7"/>
    <property type="match status" value="1"/>
</dbReference>
<dbReference type="Gene3D" id="1.10.1170.10">
    <property type="entry name" value="Inhibitor Of Apoptosis Protein (2mihbC-IAP-1), Chain A"/>
    <property type="match status" value="1"/>
</dbReference>
<gene>
    <name evidence="7" type="ORF">BaRGS_00015643</name>
</gene>
<dbReference type="PANTHER" id="PTHR10044:SF139">
    <property type="entry name" value="DEATH-ASSOCIATED INHIBITOR OF APOPTOSIS 2"/>
    <property type="match status" value="1"/>
</dbReference>
<sequence length="248" mass="26847">MAVPEFPVQTATLTSSQMLRQLNVIVRPPPPTQNPRYSVEEQSGTDGDVDVHQPPNWSVVVRPLTRFLPNTTNNPALDLAHVGYRLATLSALPPSVPVSRVKLADAGFYYRRGRGDELICYTCQKRHSGTTSSRTTVTSTVSSPSASSTTAAASPPASCDSQNGARPEGGVGSIAPDEESQSQRVARLQAENRELARRLRCKVCLSEPIDTILVPCGHLVVCETCARNVTQCPLCRERIRATAKVHMS</sequence>
<dbReference type="PANTHER" id="PTHR10044">
    <property type="entry name" value="INHIBITOR OF APOPTOSIS"/>
    <property type="match status" value="1"/>
</dbReference>
<keyword evidence="8" id="KW-1185">Reference proteome</keyword>
<evidence type="ECO:0000256" key="4">
    <source>
        <dbReference type="PROSITE-ProRule" id="PRU00175"/>
    </source>
</evidence>
<comment type="caution">
    <text evidence="7">The sequence shown here is derived from an EMBL/GenBank/DDBJ whole genome shotgun (WGS) entry which is preliminary data.</text>
</comment>
<evidence type="ECO:0000256" key="1">
    <source>
        <dbReference type="ARBA" id="ARBA00022723"/>
    </source>
</evidence>